<keyword evidence="3" id="KW-0479">Metal-binding</keyword>
<feature type="binding site" evidence="3">
    <location>
        <position position="143"/>
    </location>
    <ligand>
        <name>a divalent metal cation</name>
        <dbReference type="ChEBI" id="CHEBI:60240"/>
    </ligand>
</feature>
<evidence type="ECO:0000256" key="1">
    <source>
        <dbReference type="ARBA" id="ARBA00008853"/>
    </source>
</evidence>
<feature type="binding site" evidence="3">
    <location>
        <position position="193"/>
    </location>
    <ligand>
        <name>a divalent metal cation</name>
        <dbReference type="ChEBI" id="CHEBI:60240"/>
    </ligand>
</feature>
<evidence type="ECO:0000313" key="6">
    <source>
        <dbReference type="Proteomes" id="UP000220836"/>
    </source>
</evidence>
<feature type="active site" description="Proton donor/acceptor" evidence="2">
    <location>
        <position position="193"/>
    </location>
</feature>
<feature type="domain" description="SMP-30/Gluconolactonase/LRE-like region" evidence="4">
    <location>
        <begin position="13"/>
        <end position="251"/>
    </location>
</feature>
<dbReference type="Proteomes" id="UP000220836">
    <property type="component" value="Unassembled WGS sequence"/>
</dbReference>
<dbReference type="PRINTS" id="PR01790">
    <property type="entry name" value="SMP30FAMILY"/>
</dbReference>
<feature type="binding site" evidence="3">
    <location>
        <position position="96"/>
    </location>
    <ligand>
        <name>substrate</name>
    </ligand>
</feature>
<evidence type="ECO:0000259" key="4">
    <source>
        <dbReference type="Pfam" id="PF08450"/>
    </source>
</evidence>
<gene>
    <name evidence="5" type="primary">araB_1</name>
    <name evidence="5" type="ORF">PEV8663_00793</name>
</gene>
<feature type="binding site" evidence="3">
    <location>
        <position position="98"/>
    </location>
    <ligand>
        <name>substrate</name>
    </ligand>
</feature>
<dbReference type="PANTHER" id="PTHR10907">
    <property type="entry name" value="REGUCALCIN"/>
    <property type="match status" value="1"/>
</dbReference>
<dbReference type="PANTHER" id="PTHR10907:SF47">
    <property type="entry name" value="REGUCALCIN"/>
    <property type="match status" value="1"/>
</dbReference>
<dbReference type="GO" id="GO:0004341">
    <property type="term" value="F:gluconolactonase activity"/>
    <property type="evidence" value="ECO:0007669"/>
    <property type="project" value="TreeGrafter"/>
</dbReference>
<dbReference type="Gene3D" id="2.120.10.30">
    <property type="entry name" value="TolB, C-terminal domain"/>
    <property type="match status" value="1"/>
</dbReference>
<dbReference type="GO" id="GO:0019853">
    <property type="term" value="P:L-ascorbic acid biosynthetic process"/>
    <property type="evidence" value="ECO:0007669"/>
    <property type="project" value="TreeGrafter"/>
</dbReference>
<protein>
    <submittedName>
        <fullName evidence="5">L-arabinolactonase</fullName>
        <ecNumber evidence="5">3.1.1.15</ecNumber>
    </submittedName>
</protein>
<dbReference type="InterPro" id="IPR011042">
    <property type="entry name" value="6-blade_b-propeller_TolB-like"/>
</dbReference>
<comment type="cofactor">
    <cofactor evidence="3">
        <name>Zn(2+)</name>
        <dbReference type="ChEBI" id="CHEBI:29105"/>
    </cofactor>
    <text evidence="3">Binds 1 divalent metal cation per subunit.</text>
</comment>
<keyword evidence="6" id="KW-1185">Reference proteome</keyword>
<keyword evidence="3" id="KW-0862">Zinc</keyword>
<reference evidence="5 6" key="1">
    <citation type="submission" date="2017-05" db="EMBL/GenBank/DDBJ databases">
        <authorList>
            <person name="Song R."/>
            <person name="Chenine A.L."/>
            <person name="Ruprecht R.M."/>
        </authorList>
    </citation>
    <scope>NUCLEOTIDE SEQUENCE [LARGE SCALE GENOMIC DNA]</scope>
    <source>
        <strain evidence="5 6">CECT 8663</strain>
    </source>
</reference>
<dbReference type="InterPro" id="IPR013658">
    <property type="entry name" value="SGL"/>
</dbReference>
<dbReference type="EC" id="3.1.1.15" evidence="5"/>
<evidence type="ECO:0000256" key="3">
    <source>
        <dbReference type="PIRSR" id="PIRSR605511-2"/>
    </source>
</evidence>
<organism evidence="5 6">
    <name type="scientific">Pelagimonas varians</name>
    <dbReference type="NCBI Taxonomy" id="696760"/>
    <lineage>
        <taxon>Bacteria</taxon>
        <taxon>Pseudomonadati</taxon>
        <taxon>Pseudomonadota</taxon>
        <taxon>Alphaproteobacteria</taxon>
        <taxon>Rhodobacterales</taxon>
        <taxon>Roseobacteraceae</taxon>
        <taxon>Pelagimonas</taxon>
    </lineage>
</organism>
<dbReference type="GO" id="GO:0005509">
    <property type="term" value="F:calcium ion binding"/>
    <property type="evidence" value="ECO:0007669"/>
    <property type="project" value="TreeGrafter"/>
</dbReference>
<comment type="similarity">
    <text evidence="1">Belongs to the SMP-30/CGR1 family.</text>
</comment>
<dbReference type="GO" id="GO:0050021">
    <property type="term" value="F:L-arabinonolactonase activity"/>
    <property type="evidence" value="ECO:0007669"/>
    <property type="project" value="UniProtKB-EC"/>
</dbReference>
<name>A0A238K0V4_9RHOB</name>
<sequence>MSATILSQTRCILGEGALWHPARQSLFWFDILGHRLFENRNGIQREWAFDRAVSAAGWIDENKLLIASERNIFVFDLESGQETHVVDLEADNAVTRSNDGRADPQGGFWIGTMGYSAEKGAGSIYRFYKGTLRKLFGDISITNAICFSPCGGFGFFTDTPTKLIKKVALDSDGWPLGDAETWLDLTDLDAGPDGAVIDADGNFWNAQWGASRVACYGPDGSLRETVAFPAKQISCPSFGGSDLNTLFATSAADGTGPDDPQAGQTFFAQTSAKGQLEHRVLLD</sequence>
<keyword evidence="5" id="KW-0378">Hydrolase</keyword>
<dbReference type="OrthoDB" id="2633250at2"/>
<dbReference type="Pfam" id="PF08450">
    <property type="entry name" value="SGL"/>
    <property type="match status" value="1"/>
</dbReference>
<dbReference type="SUPFAM" id="SSF63829">
    <property type="entry name" value="Calcium-dependent phosphotriesterase"/>
    <property type="match status" value="1"/>
</dbReference>
<feature type="binding site" evidence="3">
    <location>
        <position position="15"/>
    </location>
    <ligand>
        <name>a divalent metal cation</name>
        <dbReference type="ChEBI" id="CHEBI:60240"/>
    </ligand>
</feature>
<accession>A0A238K0V4</accession>
<evidence type="ECO:0000256" key="2">
    <source>
        <dbReference type="PIRSR" id="PIRSR605511-1"/>
    </source>
</evidence>
<dbReference type="AlphaFoldDB" id="A0A238K0V4"/>
<evidence type="ECO:0000313" key="5">
    <source>
        <dbReference type="EMBL" id="SMX36393.1"/>
    </source>
</evidence>
<dbReference type="EMBL" id="FXYH01000002">
    <property type="protein sequence ID" value="SMX36393.1"/>
    <property type="molecule type" value="Genomic_DNA"/>
</dbReference>
<dbReference type="RefSeq" id="WP_097803320.1">
    <property type="nucleotide sequence ID" value="NZ_FXYH01000002.1"/>
</dbReference>
<dbReference type="InterPro" id="IPR005511">
    <property type="entry name" value="SMP-30"/>
</dbReference>
<proteinExistence type="inferred from homology"/>